<organism evidence="1 2">
    <name type="scientific">Panagrolaimus sp. JU765</name>
    <dbReference type="NCBI Taxonomy" id="591449"/>
    <lineage>
        <taxon>Eukaryota</taxon>
        <taxon>Metazoa</taxon>
        <taxon>Ecdysozoa</taxon>
        <taxon>Nematoda</taxon>
        <taxon>Chromadorea</taxon>
        <taxon>Rhabditida</taxon>
        <taxon>Tylenchina</taxon>
        <taxon>Panagrolaimomorpha</taxon>
        <taxon>Panagrolaimoidea</taxon>
        <taxon>Panagrolaimidae</taxon>
        <taxon>Panagrolaimus</taxon>
    </lineage>
</organism>
<evidence type="ECO:0000313" key="1">
    <source>
        <dbReference type="Proteomes" id="UP000887576"/>
    </source>
</evidence>
<dbReference type="Proteomes" id="UP000887576">
    <property type="component" value="Unplaced"/>
</dbReference>
<reference evidence="2" key="1">
    <citation type="submission" date="2022-11" db="UniProtKB">
        <authorList>
            <consortium name="WormBaseParasite"/>
        </authorList>
    </citation>
    <scope>IDENTIFICATION</scope>
</reference>
<evidence type="ECO:0000313" key="2">
    <source>
        <dbReference type="WBParaSite" id="JU765_v2.g4641.t1"/>
    </source>
</evidence>
<name>A0AC34R9C0_9BILA</name>
<sequence>MKLLPLLFANLFVVVAIVVGGGHGGADGKATKSQPSSIINLLAKLQRMKIPAINSSNASTTVTPDGTKASTIVATKFRGKFRPKPFKKPTHVTIAPTTAWTIPDDSSEERTIMPSQTTPISFTVAPFTPTTASDDSDESESNESPTTDVMDSDGPVKSTTKPCKSNKAYASTSCERDNSTTVLPSTNIVNSNSSTVDTSQDGFDPTTAADLNTSGFVSSIPPPIVHKVLAVSINAPNKSTDSPADIMNSDVGRNGTTSHVVDDESSMDTDDPELDKSGEDTSLDELDYSSTSGEDSDKVVAVSSKPDDVATILDVATSNETGSLSVANEGLNETNTTNSDELQFPTTSATKDDGPHPSTTASTSPDAPNKVTSPPFVDDGKPNETDVINSGGTQQTVVTTNHDGSNTITTPPLGGDGGGNKTVVTNPDEPVNPTTISDGSNTSPTDNPNSSVAND</sequence>
<protein>
    <submittedName>
        <fullName evidence="2">Uncharacterized protein</fullName>
    </submittedName>
</protein>
<accession>A0AC34R9C0</accession>
<dbReference type="WBParaSite" id="JU765_v2.g4641.t1">
    <property type="protein sequence ID" value="JU765_v2.g4641.t1"/>
    <property type="gene ID" value="JU765_v2.g4641"/>
</dbReference>
<proteinExistence type="predicted"/>